<proteinExistence type="predicted"/>
<evidence type="ECO:0000313" key="3">
    <source>
        <dbReference type="Proteomes" id="UP000554482"/>
    </source>
</evidence>
<comment type="caution">
    <text evidence="2">The sequence shown here is derived from an EMBL/GenBank/DDBJ whole genome shotgun (WGS) entry which is preliminary data.</text>
</comment>
<evidence type="ECO:0000256" key="1">
    <source>
        <dbReference type="SAM" id="MobiDB-lite"/>
    </source>
</evidence>
<dbReference type="Proteomes" id="UP000554482">
    <property type="component" value="Unassembled WGS sequence"/>
</dbReference>
<evidence type="ECO:0000313" key="2">
    <source>
        <dbReference type="EMBL" id="KAF5178422.1"/>
    </source>
</evidence>
<keyword evidence="3" id="KW-1185">Reference proteome</keyword>
<feature type="region of interest" description="Disordered" evidence="1">
    <location>
        <begin position="1"/>
        <end position="29"/>
    </location>
</feature>
<dbReference type="EMBL" id="JABWDY010040081">
    <property type="protein sequence ID" value="KAF5178422.1"/>
    <property type="molecule type" value="Genomic_DNA"/>
</dbReference>
<sequence>MGGGGGGEDRVGGGRRRRGGAAEQEGRTIEEKSRKNIIKSDEHEIELEVEAIVVVLCEVDEEIKVVYIENVEQAIACYGHLRVEMVVGNWKENSQFGDDQRCDFKTTSWGGLTVLGDCLCAIATFNCYTYEIWLLKEYRKEDSWAKEYVIEDLIGWNLWEGTREILQLRSGELLLLNSGHNLAYYDPKKKSFETIEVQNLEDKHIEMIFVC</sequence>
<gene>
    <name evidence="2" type="ORF">FRX31_031991</name>
</gene>
<name>A0A7J6V234_THATH</name>
<evidence type="ECO:0008006" key="4">
    <source>
        <dbReference type="Google" id="ProtNLM"/>
    </source>
</evidence>
<organism evidence="2 3">
    <name type="scientific">Thalictrum thalictroides</name>
    <name type="common">Rue-anemone</name>
    <name type="synonym">Anemone thalictroides</name>
    <dbReference type="NCBI Taxonomy" id="46969"/>
    <lineage>
        <taxon>Eukaryota</taxon>
        <taxon>Viridiplantae</taxon>
        <taxon>Streptophyta</taxon>
        <taxon>Embryophyta</taxon>
        <taxon>Tracheophyta</taxon>
        <taxon>Spermatophyta</taxon>
        <taxon>Magnoliopsida</taxon>
        <taxon>Ranunculales</taxon>
        <taxon>Ranunculaceae</taxon>
        <taxon>Thalictroideae</taxon>
        <taxon>Thalictrum</taxon>
    </lineage>
</organism>
<accession>A0A7J6V234</accession>
<dbReference type="AlphaFoldDB" id="A0A7J6V234"/>
<protein>
    <recommendedName>
        <fullName evidence="4">F-box associated domain-containing protein</fullName>
    </recommendedName>
</protein>
<reference evidence="2 3" key="1">
    <citation type="submission" date="2020-06" db="EMBL/GenBank/DDBJ databases">
        <title>Transcriptomic and genomic resources for Thalictrum thalictroides and T. hernandezii: Facilitating candidate gene discovery in an emerging model plant lineage.</title>
        <authorList>
            <person name="Arias T."/>
            <person name="Riano-Pachon D.M."/>
            <person name="Di Stilio V.S."/>
        </authorList>
    </citation>
    <scope>NUCLEOTIDE SEQUENCE [LARGE SCALE GENOMIC DNA]</scope>
    <source>
        <strain evidence="3">cv. WT478/WT964</strain>
        <tissue evidence="2">Leaves</tissue>
    </source>
</reference>